<protein>
    <submittedName>
        <fullName evidence="2">Uncharacterized protein</fullName>
    </submittedName>
</protein>
<name>A0ABV2NHY9_9HYPH</name>
<evidence type="ECO:0000313" key="3">
    <source>
        <dbReference type="Proteomes" id="UP001549119"/>
    </source>
</evidence>
<keyword evidence="1" id="KW-1133">Transmembrane helix</keyword>
<evidence type="ECO:0000313" key="2">
    <source>
        <dbReference type="EMBL" id="MET3866123.1"/>
    </source>
</evidence>
<sequence>MTVPEVIAVWTVASVPIGVAIGKAIAWSKRSDG</sequence>
<comment type="caution">
    <text evidence="2">The sequence shown here is derived from an EMBL/GenBank/DDBJ whole genome shotgun (WGS) entry which is preliminary data.</text>
</comment>
<dbReference type="Proteomes" id="UP001549119">
    <property type="component" value="Unassembled WGS sequence"/>
</dbReference>
<keyword evidence="1" id="KW-0472">Membrane</keyword>
<feature type="transmembrane region" description="Helical" evidence="1">
    <location>
        <begin position="6"/>
        <end position="26"/>
    </location>
</feature>
<accession>A0ABV2NHY9</accession>
<evidence type="ECO:0000256" key="1">
    <source>
        <dbReference type="SAM" id="Phobius"/>
    </source>
</evidence>
<dbReference type="EMBL" id="JBEPNW010000002">
    <property type="protein sequence ID" value="MET3866123.1"/>
    <property type="molecule type" value="Genomic_DNA"/>
</dbReference>
<keyword evidence="3" id="KW-1185">Reference proteome</keyword>
<keyword evidence="1" id="KW-0812">Transmembrane</keyword>
<proteinExistence type="predicted"/>
<gene>
    <name evidence="2" type="ORF">ABIC20_003432</name>
</gene>
<reference evidence="2 3" key="1">
    <citation type="submission" date="2024-06" db="EMBL/GenBank/DDBJ databases">
        <title>Genomics of switchgrass bacterial isolates.</title>
        <authorList>
            <person name="Shade A."/>
        </authorList>
    </citation>
    <scope>NUCLEOTIDE SEQUENCE [LARGE SCALE GENOMIC DNA]</scope>
    <source>
        <strain evidence="2 3">PvP084</strain>
    </source>
</reference>
<organism evidence="2 3">
    <name type="scientific">Methylobacterium radiotolerans</name>
    <dbReference type="NCBI Taxonomy" id="31998"/>
    <lineage>
        <taxon>Bacteria</taxon>
        <taxon>Pseudomonadati</taxon>
        <taxon>Pseudomonadota</taxon>
        <taxon>Alphaproteobacteria</taxon>
        <taxon>Hyphomicrobiales</taxon>
        <taxon>Methylobacteriaceae</taxon>
        <taxon>Methylobacterium</taxon>
    </lineage>
</organism>